<dbReference type="Pfam" id="PF05168">
    <property type="entry name" value="HEPN"/>
    <property type="match status" value="1"/>
</dbReference>
<dbReference type="SUPFAM" id="SSF55874">
    <property type="entry name" value="ATPase domain of HSP90 chaperone/DNA topoisomerase II/histidine kinase"/>
    <property type="match status" value="3"/>
</dbReference>
<dbReference type="InterPro" id="IPR058210">
    <property type="entry name" value="SACS/Nov_dom"/>
</dbReference>
<dbReference type="SUPFAM" id="SSF81593">
    <property type="entry name" value="Nucleotidyltransferase substrate binding subunit/domain"/>
    <property type="match status" value="1"/>
</dbReference>
<dbReference type="Proteomes" id="UP000316079">
    <property type="component" value="Unassembled WGS sequence"/>
</dbReference>
<dbReference type="CDD" id="cd06257">
    <property type="entry name" value="DnaJ"/>
    <property type="match status" value="1"/>
</dbReference>
<dbReference type="Gene3D" id="1.20.120.330">
    <property type="entry name" value="Nucleotidyltransferases domain 2"/>
    <property type="match status" value="1"/>
</dbReference>
<accession>A0A553QFZ8</accession>
<keyword evidence="3" id="KW-1185">Reference proteome</keyword>
<dbReference type="OrthoDB" id="1262810at2759"/>
<evidence type="ECO:0000313" key="3">
    <source>
        <dbReference type="Proteomes" id="UP000316079"/>
    </source>
</evidence>
<dbReference type="STRING" id="623744.A0A553QFZ8"/>
<organism evidence="2 3">
    <name type="scientific">Danionella cerebrum</name>
    <dbReference type="NCBI Taxonomy" id="2873325"/>
    <lineage>
        <taxon>Eukaryota</taxon>
        <taxon>Metazoa</taxon>
        <taxon>Chordata</taxon>
        <taxon>Craniata</taxon>
        <taxon>Vertebrata</taxon>
        <taxon>Euteleostomi</taxon>
        <taxon>Actinopterygii</taxon>
        <taxon>Neopterygii</taxon>
        <taxon>Teleostei</taxon>
        <taxon>Ostariophysi</taxon>
        <taxon>Cypriniformes</taxon>
        <taxon>Danionidae</taxon>
        <taxon>Danioninae</taxon>
        <taxon>Danionella</taxon>
    </lineage>
</organism>
<dbReference type="Pfam" id="PF25794">
    <property type="entry name" value="SACS"/>
    <property type="match status" value="3"/>
</dbReference>
<dbReference type="PROSITE" id="PS50910">
    <property type="entry name" value="HEPN"/>
    <property type="match status" value="1"/>
</dbReference>
<dbReference type="Gene3D" id="1.10.287.110">
    <property type="entry name" value="DnaJ domain"/>
    <property type="match status" value="1"/>
</dbReference>
<dbReference type="InterPro" id="IPR007842">
    <property type="entry name" value="HEPN_dom"/>
</dbReference>
<protein>
    <recommendedName>
        <fullName evidence="1">HEPN domain-containing protein</fullName>
    </recommendedName>
</protein>
<feature type="domain" description="HEPN" evidence="1">
    <location>
        <begin position="4175"/>
        <end position="4291"/>
    </location>
</feature>
<proteinExistence type="predicted"/>
<gene>
    <name evidence="2" type="ORF">DNTS_016944</name>
</gene>
<dbReference type="EMBL" id="SRMA01026018">
    <property type="protein sequence ID" value="TRY88864.1"/>
    <property type="molecule type" value="Genomic_DNA"/>
</dbReference>
<dbReference type="PANTHER" id="PTHR46919">
    <property type="entry name" value="ZINC FINGER, C3HC4 TYPE (RING FINGER) FAMILY PROTEIN"/>
    <property type="match status" value="1"/>
</dbReference>
<evidence type="ECO:0000313" key="2">
    <source>
        <dbReference type="EMBL" id="TRY88864.1"/>
    </source>
</evidence>
<dbReference type="SMART" id="SM00748">
    <property type="entry name" value="HEPN"/>
    <property type="match status" value="1"/>
</dbReference>
<dbReference type="NCBIfam" id="NF047352">
    <property type="entry name" value="P_loop_sacsin"/>
    <property type="match status" value="3"/>
</dbReference>
<evidence type="ECO:0000259" key="1">
    <source>
        <dbReference type="PROSITE" id="PS50910"/>
    </source>
</evidence>
<comment type="caution">
    <text evidence="2">The sequence shown here is derived from an EMBL/GenBank/DDBJ whole genome shotgun (WGS) entry which is preliminary data.</text>
</comment>
<sequence length="4300" mass="489845">MNLSSCSPHCWSSEHQHLSIGISSRQARWMRDERRNEVMDEGCKPQSGGGNQIQGKESGNQFRFRRTLRFRGKETHGRSSGAPDAPQFFHSTCSEEHLGKQVAYLNLTGGKMNSTARTRKKQKNRFGATSPPFIDYLKEILRRYPDGGQILKELIQNADDAGASAVVFIHDERHYGTERLWTEQLRRYQGPALYAFNDAAFTEDDWEGIQRVGRSIKQDDPTKVGRFGIGFNSVYHITAATNALCPDLPCIFSSKHLAMFDPQKKMFGDEEEGYRWSLEDGEDRESLLSCRDQFQPFMNIISQIISSSWEQVVREEQFFNGTLFRFPLRNEASEISDNLYESAKVTQLFDSFLADADISLLFLRNVTSITLMHIDTEGHPNTRLSVSVSDHSDFPRPYTEHECFDRKTCFKTLSRVPQQPKETTSRWLVTTCLLKPGYQPEGDGLASKLSFTPQVDAAFPVDRERSLCIGRLSCFLPLPKNESNQTGLPVHFNACFGLTDNRRFIKWLEEDQKNDDSAIWNEFLIKELFPHVYTMMVLDAIQASKNDLLPAATVYNLWPDLSITARHERWHAVARASLQHLFKFNIFHLVQDEKIWVSPSDAVIPVNNASSVVMSAVRRFLIAGGEKLIAVPEHVLESVCQIFHQREALKQVTPSLVRDVLRRSTTADLEKTDKHHLLEFILSDEKFSELKGLKLLPLSDGSFTTFSNEAKDAVLIDNETFPRSLLPFCKTHFLPNDLSPSCTMQLRKLGTKNIYNIINLDAKHVAELSRKSLPMDWKRAQGDVAWNTSDPPKTWLSEFWKFLDLNFKTLSYFLEMPLIPVEPLQSSGSVITLVRLQNNTTVIFESSVESALSNPIQSVLKKAGCSVIKRSEFLRHQELDRYVLPASPRNVLQVFMNAPRDRVIKGIESASPDQKEQMKGYLSSLTSLLDSEKSLLASLPLFRRRSGEYAAVQSKLAVFSETTPAIPKNLPMPANILQCASEAERRLLSLLSIEPMDAAKLALHLVQYIETGGLHKAAEQKIVSWILNAGSILLSQSPELLARMKSLRFIDSTQEEPQQVSSVFDPNNATFQELFEADFFPPAFYTKTPEMLQSLKRLGLKTQEKELSTANILYVISQIHQLSVSSPVKASQKAHALIPVLNRNDFLSKLSGVQIGELKQKQWLPCENLKLFNSSRSLYKPAEMRHSKYCPVVGYVMPLTSELKGAVCNILGLHEPPPAVRVLDNLKAMDKKRSQEPQFKIKLHSVYEFMHNNTESFRGLQDSRHFPWVWSGSELVVPGEIVLSHPPELDLSPYIKKVPKEFLTHKNLFVSLGVKVTVSDVEIEGVLHEIKNSIDARNPRHGNMTELKVSISILDWMRKNEKSLRECSPVPVLGPNQSFTLEPLSKTVFCDISAEGLEDLQQDNEEFYVVHEEVLPVTAKWLRVPFLSTRILKSQFTQAEQESFGIEQCGQFEPITQRIKNILKEYDEEIDLFKELLQNAEDAGASTCQFLVDFRKHRDPPESLFDTGMALCNGPCLWVFNNQLFSEEDWTNIVKVGSASKENKVDMIGKFGLGFNAVYHVSDIPSILSGNTLLILDPNVSHLEKHIVSQGNPGIKLDPYKERLNKRFPGQFKSYEGIFDCDLTARNSRKSYSGTLIKLPFRTEEEAKASKISSKVYDVERIKRFTTFLTENSVTHLLFLKSITSMSLQILSKDAPTPPTAEQVQTCLKVSREVLHSFSVSNVSLLRTTESLFRNTTCHNIVDVCKACIVKMAHENLENTVTKYWLLYSCFGTREALQMFQRRSQQEHVFSFPIGGIAVPLVREETAWSPDARLSGQAFCFLPLNIETGVPFHVNGTFAVTSNRKALWDKGVKSEWNKALLKDAVTSAYITTLLELKKMSQSGDLLNYCFYTYWPNTTTLNKAFLPMAESFYSAVTQNGQGEPLELFSNGLSWCSIDEVKFLNPAIEENRAVGNIALKVILGLGASHSDIVPLPSWVKQSFFQCGFKSTIEQRTINWPEFYDIIFRNLNAIESGNRNKLMLNAIDLNDPSVDHLLKSYPCLPSQGCTELQFIKNLVNPSGKVACLYKREEGCFLKETPEDFLSPKRIQRLLDLGMLSDQLPLESIVDRAWKISTVWQEDRSKCQKQIELLLEFMKDSLDNEDSPHWQTLSQTPLLPAVAPFVRQNKDATVLKKPSEVYSDRCSALQLQVASRHCGALKHNLLYNITSRCYRYLNERLLEQRHTDAIIEKAKCFPFVLIEGRFVDVRSIARKGAFEEKPYLYLLPVNLHKYEKLWDCVGLQEQFTTEQFLAALEEMKALNGSNPLSTSDLLACASILTKGLYTIRGKAPQDCLLPDERGVLTSSKELKFNDSPWIPISADAKLSHELVPRAVACYFGVTTTRHHTLNTSLVNAFQVSEFGQKEKLTVRIKNIIDAYPSKKDILKELIQNADDAEATEIHFVWDKRDHKKKKIFGENWELFQGPALCVYNNRTFSDADLEGIQQLGEGGKHGTLGRTGKYGLGFNSVYHLTDCPSFLSADQRLCIFDPNLQYIEGSAKLSPGCMLSMNDTFKKSFEDFYHTFLPDMFALDSGTMFRLPLRTEKMAEKSEISKHQVTDLDMNELRSALVEDPEALILFLKHITKVQFSVISKDGKANISFQIEKKYSEQSRASKESFNRYVRQSRTAEERKAFYNVDLVSGEKQSKWIIAESFGLSEQVYEQSSWNNHLNAPQAAVAACCRSSFHDTFTGMAFCSLPLPGKTGLPVHINANFEVDSSRRDLWKEDADSLKTQWNESLKTDIISPLYAGLLGNIGSVIKKDTPTALCFLNVQLDSSYLQYFPCITREVDKVWHEMIHEVYRTIDRRDLALIPTVHAACDELPHQSFQKYTVTWCSPSSTENGPYFTTKDHDGIFEILDHTGMKLVPNSWKMDKMVNGFTSAGVQVAQISPSTVVQFLKQRSLNDPSLTDKSLPLYINETLLKNKARCSQLLTFCLKDATRENINGLPLLLTQEQMLRVFDSKSPKLFSQHFNLFPSFQDRFADIDVNEKHIKILLEGNFLQTVTIDSAAPFLRQELVQLLSNSLSDGSCQLYRTEKHVTEWLTMLWSFFNDQKKSSKDKKRNVFSDIKQNFEHCPILPVICPSQNGTQYLQTMSNISKVIQCPDGKVPSILIKLGFMTLNLHFFHILTPEFRLMHLYPELLQTSNSTAVLRELGHVPNPQFALLHEKECEHLQRFLQDGIRDSREHVHTLKSLPLFETIAGTRQRIDSCRIFILKSDHLVDFPKLYQIEECNSVFLKPSLVNLDLAEFLNIHILNDLEFCEQFVVSSASSMNEEKRLELLRLLVKLQPVGKKIISALKEVRFIKDDHGFLQLASYFYDGHVILYKLMLPKDRFVPDTFWHYFREERSAVLDLLKSLGLKHDVSDEEIIQFARQIESEIKGDTPLETLQKSSKQLFSKVLAKSADKHSDLLRRVAQIKFIFPMKIQGSLCSYHKAFAEEREVVAICGSLLSKDTDHQFLIWTSMPIITVDSSSKHLWSKMIEAGALVSPPPELIAANLKRLSMSLCNTYDSLETRKKVFLKAYAHLQSIEFDDTLFSDLLVILVEDGAVLVKANQATLALEEASEFRPYLYKVPSTCTKYEAFFVKIGVHERPTIHHYSRVLQEVYSDSVDKDTLQANQKITVKRVVQQLFLLLKEEQGKASFPNSPLYLPSIDGRLYESNTLFFNDTAFQTARVEAPLETKLKLLEKLERCHLGKDVYEHQTFLELLPQQVRPRFLSSVISQNLDGAGVQYCDQDECEFHGWFDQHLSSAAFLHGLICLIRHESNGEVPQSEAAQKCDEIFSRIEIICCSTLETELLLQRQSLEGSKTETDVYVKKQSDACVFYLKHNDVRAHKAVNEINMCLMREINALLNNCLSTMSLLALGQLLVCDNMEDVEKILAVSGIHNSAHSAEGRGGLPTPGCLIPEEWHDCLDMNFLNSFESGEYVGFSKDDSGEYFYAIVISRVAEPPEQTTRFPARYNIQAGIDIFTEASSLDLYQFKREKSLQKPDNKCKAMVLLLPSRPSPVFPETLDEVRREIDESLNEIWKMSSEDKPKALKRLYLRWHPDKNPGNEDLATEAFKYLQNRIDELQKGKTVKSSSMNTTDFNFQHFYNTWNREARNHRRGREQFHQNYSRRHYSFWSYHSEPPRPDRQEAKRWFEQARCDLRAAHNDTGGDSSEWCVYKVHQAVEKALKAALLRKQGHYPKNHLILSLALQVSECSSQLASLPTTVRQLIHLGVNCKKTQYPDHHMFPHIPNNQFALEDARRALKIATDLLDAIEHYLT</sequence>
<dbReference type="PANTHER" id="PTHR46919:SF2">
    <property type="entry name" value="SACSIN"/>
    <property type="match status" value="1"/>
</dbReference>
<name>A0A553QFZ8_9TELE</name>
<dbReference type="InterPro" id="IPR001623">
    <property type="entry name" value="DnaJ_domain"/>
</dbReference>
<reference evidence="2 3" key="1">
    <citation type="journal article" date="2019" name="Sci. Data">
        <title>Hybrid genome assembly and annotation of Danionella translucida.</title>
        <authorList>
            <person name="Kadobianskyi M."/>
            <person name="Schulze L."/>
            <person name="Schuelke M."/>
            <person name="Judkewitz B."/>
        </authorList>
    </citation>
    <scope>NUCLEOTIDE SEQUENCE [LARGE SCALE GENOMIC DNA]</scope>
    <source>
        <strain evidence="2 3">Bolton</strain>
    </source>
</reference>
<dbReference type="InterPro" id="IPR036869">
    <property type="entry name" value="J_dom_sf"/>
</dbReference>
<dbReference type="InterPro" id="IPR036890">
    <property type="entry name" value="HATPase_C_sf"/>
</dbReference>
<dbReference type="SUPFAM" id="SSF46565">
    <property type="entry name" value="Chaperone J-domain"/>
    <property type="match status" value="1"/>
</dbReference>